<evidence type="ECO:0000256" key="1">
    <source>
        <dbReference type="ARBA" id="ARBA00011079"/>
    </source>
</evidence>
<dbReference type="GO" id="GO:0004180">
    <property type="term" value="F:carboxypeptidase activity"/>
    <property type="evidence" value="ECO:0007669"/>
    <property type="project" value="UniProtKB-KW"/>
</dbReference>
<evidence type="ECO:0000256" key="3">
    <source>
        <dbReference type="ARBA" id="ARBA00022729"/>
    </source>
</evidence>
<name>A0AAD7DMN5_MYCRO</name>
<dbReference type="AlphaFoldDB" id="A0AAD7DMN5"/>
<keyword evidence="2" id="KW-0645">Protease</keyword>
<dbReference type="PANTHER" id="PTHR11010">
    <property type="entry name" value="PROTEASE S28 PRO-X CARBOXYPEPTIDASE-RELATED"/>
    <property type="match status" value="1"/>
</dbReference>
<dbReference type="PANTHER" id="PTHR11010:SF38">
    <property type="entry name" value="LYSOSOMAL PRO-X CARBOXYPEPTIDASE"/>
    <property type="match status" value="1"/>
</dbReference>
<dbReference type="GO" id="GO:0070008">
    <property type="term" value="F:serine-type exopeptidase activity"/>
    <property type="evidence" value="ECO:0007669"/>
    <property type="project" value="InterPro"/>
</dbReference>
<dbReference type="GO" id="GO:0008239">
    <property type="term" value="F:dipeptidyl-peptidase activity"/>
    <property type="evidence" value="ECO:0007669"/>
    <property type="project" value="TreeGrafter"/>
</dbReference>
<dbReference type="InterPro" id="IPR029058">
    <property type="entry name" value="AB_hydrolase_fold"/>
</dbReference>
<keyword evidence="5" id="KW-0325">Glycoprotein</keyword>
<keyword evidence="4" id="KW-0378">Hydrolase</keyword>
<dbReference type="Gene3D" id="3.40.50.1820">
    <property type="entry name" value="alpha/beta hydrolase"/>
    <property type="match status" value="1"/>
</dbReference>
<sequence length="518" mass="56801">MRSLFLSLRNVVLIPYGQVARSALSSSTSISSSAISTSTAAASIGSSRSTTTSAPAPTKTSTCSFPPEQWFDQLINHSAASDHSNFAQRVQVNNTFYKPGGPLFMFQGDDSSISCQELFEFGRRAPEFGAALMTIEHRYFGKSLPYGNSTYNTTENMRFLTLDNVISDTITVVDWWRANVTESKNAPVIVFGGSYSATLATILRINHPSTFFGAVASAGPVRGFLPVTNDPDRFNRFDLVSQYWMDHAPDAAAKVKEGFEQLQEMVDAGKSAEIAGSIAACNPPNKEERDDFLRGMASLFGLMLEANMQYVGPTFNITGFPWDVVANRTLAASSPLAAVNETINTYCHVEIAKNGCFDWTTLCAESIGAQAFPWAYLRCSYLNFDTGDAAPGTIFAATNPYESKAYCQQTFNLTPPTRTELFAKYHFDEATIRNTTRVSYSQGGVDPVRGLAPDQSWFEVAPTDPNAPRYVYADYATHTQDLLSSLIPGNDDPSLLRVRDQEKNIIKGWLRALNGTGY</sequence>
<dbReference type="EMBL" id="JARKIE010000047">
    <property type="protein sequence ID" value="KAJ7693146.1"/>
    <property type="molecule type" value="Genomic_DNA"/>
</dbReference>
<dbReference type="Proteomes" id="UP001221757">
    <property type="component" value="Unassembled WGS sequence"/>
</dbReference>
<evidence type="ECO:0000256" key="2">
    <source>
        <dbReference type="ARBA" id="ARBA00022670"/>
    </source>
</evidence>
<proteinExistence type="inferred from homology"/>
<dbReference type="Pfam" id="PF05577">
    <property type="entry name" value="Peptidase_S28"/>
    <property type="match status" value="1"/>
</dbReference>
<reference evidence="6" key="1">
    <citation type="submission" date="2023-03" db="EMBL/GenBank/DDBJ databases">
        <title>Massive genome expansion in bonnet fungi (Mycena s.s.) driven by repeated elements and novel gene families across ecological guilds.</title>
        <authorList>
            <consortium name="Lawrence Berkeley National Laboratory"/>
            <person name="Harder C.B."/>
            <person name="Miyauchi S."/>
            <person name="Viragh M."/>
            <person name="Kuo A."/>
            <person name="Thoen E."/>
            <person name="Andreopoulos B."/>
            <person name="Lu D."/>
            <person name="Skrede I."/>
            <person name="Drula E."/>
            <person name="Henrissat B."/>
            <person name="Morin E."/>
            <person name="Kohler A."/>
            <person name="Barry K."/>
            <person name="LaButti K."/>
            <person name="Morin E."/>
            <person name="Salamov A."/>
            <person name="Lipzen A."/>
            <person name="Mereny Z."/>
            <person name="Hegedus B."/>
            <person name="Baldrian P."/>
            <person name="Stursova M."/>
            <person name="Weitz H."/>
            <person name="Taylor A."/>
            <person name="Grigoriev I.V."/>
            <person name="Nagy L.G."/>
            <person name="Martin F."/>
            <person name="Kauserud H."/>
        </authorList>
    </citation>
    <scope>NUCLEOTIDE SEQUENCE</scope>
    <source>
        <strain evidence="6">CBHHK067</strain>
    </source>
</reference>
<dbReference type="InterPro" id="IPR008758">
    <property type="entry name" value="Peptidase_S28"/>
</dbReference>
<dbReference type="InterPro" id="IPR042269">
    <property type="entry name" value="Ser_carbopepase_S28_SKS"/>
</dbReference>
<dbReference type="SUPFAM" id="SSF53474">
    <property type="entry name" value="alpha/beta-Hydrolases"/>
    <property type="match status" value="1"/>
</dbReference>
<evidence type="ECO:0000313" key="6">
    <source>
        <dbReference type="EMBL" id="KAJ7693146.1"/>
    </source>
</evidence>
<gene>
    <name evidence="6" type="ORF">B0H17DRAFT_1060279</name>
</gene>
<comment type="caution">
    <text evidence="6">The sequence shown here is derived from an EMBL/GenBank/DDBJ whole genome shotgun (WGS) entry which is preliminary data.</text>
</comment>
<keyword evidence="3" id="KW-0732">Signal</keyword>
<keyword evidence="7" id="KW-1185">Reference proteome</keyword>
<evidence type="ECO:0000313" key="7">
    <source>
        <dbReference type="Proteomes" id="UP001221757"/>
    </source>
</evidence>
<organism evidence="6 7">
    <name type="scientific">Mycena rosella</name>
    <name type="common">Pink bonnet</name>
    <name type="synonym">Agaricus rosellus</name>
    <dbReference type="NCBI Taxonomy" id="1033263"/>
    <lineage>
        <taxon>Eukaryota</taxon>
        <taxon>Fungi</taxon>
        <taxon>Dikarya</taxon>
        <taxon>Basidiomycota</taxon>
        <taxon>Agaricomycotina</taxon>
        <taxon>Agaricomycetes</taxon>
        <taxon>Agaricomycetidae</taxon>
        <taxon>Agaricales</taxon>
        <taxon>Marasmiineae</taxon>
        <taxon>Mycenaceae</taxon>
        <taxon>Mycena</taxon>
    </lineage>
</organism>
<keyword evidence="6" id="KW-0121">Carboxypeptidase</keyword>
<dbReference type="GO" id="GO:0006508">
    <property type="term" value="P:proteolysis"/>
    <property type="evidence" value="ECO:0007669"/>
    <property type="project" value="UniProtKB-KW"/>
</dbReference>
<accession>A0AAD7DMN5</accession>
<dbReference type="Gene3D" id="1.20.120.980">
    <property type="entry name" value="Serine carboxypeptidase S28, SKS domain"/>
    <property type="match status" value="1"/>
</dbReference>
<protein>
    <submittedName>
        <fullName evidence="6">Serine carboxypeptidase S28-domain-containing protein</fullName>
    </submittedName>
</protein>
<evidence type="ECO:0000256" key="5">
    <source>
        <dbReference type="ARBA" id="ARBA00023180"/>
    </source>
</evidence>
<evidence type="ECO:0000256" key="4">
    <source>
        <dbReference type="ARBA" id="ARBA00022801"/>
    </source>
</evidence>
<comment type="similarity">
    <text evidence="1">Belongs to the peptidase S28 family.</text>
</comment>